<feature type="region of interest" description="Disordered" evidence="1">
    <location>
        <begin position="1"/>
        <end position="33"/>
    </location>
</feature>
<accession>A0A4U1C7T6</accession>
<gene>
    <name evidence="2" type="ORF">FA045_09485</name>
</gene>
<evidence type="ECO:0000313" key="2">
    <source>
        <dbReference type="EMBL" id="TKC01457.1"/>
    </source>
</evidence>
<dbReference type="RefSeq" id="WP_136876825.1">
    <property type="nucleotide sequence ID" value="NZ_SWBO01000004.1"/>
</dbReference>
<proteinExistence type="predicted"/>
<reference evidence="2 3" key="1">
    <citation type="submission" date="2019-04" db="EMBL/GenBank/DDBJ databases">
        <title>Pedobacter sp. AR-2-6 sp. nov., isolated from Arctic soil.</title>
        <authorList>
            <person name="Dahal R.H."/>
            <person name="Kim D.-U."/>
        </authorList>
    </citation>
    <scope>NUCLEOTIDE SEQUENCE [LARGE SCALE GENOMIC DNA]</scope>
    <source>
        <strain evidence="2 3">AR-2-6</strain>
    </source>
</reference>
<comment type="caution">
    <text evidence="2">The sequence shown here is derived from an EMBL/GenBank/DDBJ whole genome shotgun (WGS) entry which is preliminary data.</text>
</comment>
<feature type="compositionally biased region" description="Polar residues" evidence="1">
    <location>
        <begin position="10"/>
        <end position="27"/>
    </location>
</feature>
<evidence type="ECO:0000256" key="1">
    <source>
        <dbReference type="SAM" id="MobiDB-lite"/>
    </source>
</evidence>
<dbReference type="EMBL" id="SWBO01000004">
    <property type="protein sequence ID" value="TKC01457.1"/>
    <property type="molecule type" value="Genomic_DNA"/>
</dbReference>
<protein>
    <submittedName>
        <fullName evidence="2">Uncharacterized protein</fullName>
    </submittedName>
</protein>
<sequence length="139" mass="15481">MSNRNDKHTAQTSPKDGLDNTGTQGYDTLSDDAYTGNVKTTVETSNNPDQQIPVTINSPEMEGEKIIFDLLINQKLAHVIVRKNGINFHINIDGEDVGRFEIENHGKINRFPQPRGARTDDDVYFSPVEEKLKALGKLG</sequence>
<organism evidence="2 3">
    <name type="scientific">Pedobacter cryotolerans</name>
    <dbReference type="NCBI Taxonomy" id="2571270"/>
    <lineage>
        <taxon>Bacteria</taxon>
        <taxon>Pseudomonadati</taxon>
        <taxon>Bacteroidota</taxon>
        <taxon>Sphingobacteriia</taxon>
        <taxon>Sphingobacteriales</taxon>
        <taxon>Sphingobacteriaceae</taxon>
        <taxon>Pedobacter</taxon>
    </lineage>
</organism>
<dbReference type="AlphaFoldDB" id="A0A4U1C7T6"/>
<evidence type="ECO:0000313" key="3">
    <source>
        <dbReference type="Proteomes" id="UP000310477"/>
    </source>
</evidence>
<keyword evidence="3" id="KW-1185">Reference proteome</keyword>
<name>A0A4U1C7T6_9SPHI</name>
<dbReference type="OrthoDB" id="767009at2"/>
<dbReference type="Proteomes" id="UP000310477">
    <property type="component" value="Unassembled WGS sequence"/>
</dbReference>